<dbReference type="InterPro" id="IPR015421">
    <property type="entry name" value="PyrdxlP-dep_Trfase_major"/>
</dbReference>
<evidence type="ECO:0000256" key="1">
    <source>
        <dbReference type="ARBA" id="ARBA00022898"/>
    </source>
</evidence>
<feature type="domain" description="Aminotransferase class V" evidence="2">
    <location>
        <begin position="59"/>
        <end position="124"/>
    </location>
</feature>
<name>A0A8B6BKP6_MYTGA</name>
<comment type="caution">
    <text evidence="3">The sequence shown here is derived from an EMBL/GenBank/DDBJ whole genome shotgun (WGS) entry which is preliminary data.</text>
</comment>
<accession>A0A8B6BKP6</accession>
<dbReference type="InterPro" id="IPR000192">
    <property type="entry name" value="Aminotrans_V_dom"/>
</dbReference>
<dbReference type="OrthoDB" id="5978656at2759"/>
<organism evidence="3 4">
    <name type="scientific">Mytilus galloprovincialis</name>
    <name type="common">Mediterranean mussel</name>
    <dbReference type="NCBI Taxonomy" id="29158"/>
    <lineage>
        <taxon>Eukaryota</taxon>
        <taxon>Metazoa</taxon>
        <taxon>Spiralia</taxon>
        <taxon>Lophotrochozoa</taxon>
        <taxon>Mollusca</taxon>
        <taxon>Bivalvia</taxon>
        <taxon>Autobranchia</taxon>
        <taxon>Pteriomorphia</taxon>
        <taxon>Mytilida</taxon>
        <taxon>Mytiloidea</taxon>
        <taxon>Mytilidae</taxon>
        <taxon>Mytilinae</taxon>
        <taxon>Mytilus</taxon>
    </lineage>
</organism>
<reference evidence="3" key="1">
    <citation type="submission" date="2018-11" db="EMBL/GenBank/DDBJ databases">
        <authorList>
            <person name="Alioto T."/>
            <person name="Alioto T."/>
        </authorList>
    </citation>
    <scope>NUCLEOTIDE SEQUENCE</scope>
</reference>
<keyword evidence="4" id="KW-1185">Reference proteome</keyword>
<dbReference type="Gene3D" id="3.90.1150.10">
    <property type="entry name" value="Aspartate Aminotransferase, domain 1"/>
    <property type="match status" value="1"/>
</dbReference>
<dbReference type="Pfam" id="PF00266">
    <property type="entry name" value="Aminotran_5"/>
    <property type="match status" value="2"/>
</dbReference>
<dbReference type="EMBL" id="UYJE01000322">
    <property type="protein sequence ID" value="VDH92281.1"/>
    <property type="molecule type" value="Genomic_DNA"/>
</dbReference>
<gene>
    <name evidence="3" type="ORF">MGAL_10B069480</name>
</gene>
<proteinExistence type="predicted"/>
<dbReference type="Proteomes" id="UP000596742">
    <property type="component" value="Unassembled WGS sequence"/>
</dbReference>
<dbReference type="Gene3D" id="3.40.640.10">
    <property type="entry name" value="Type I PLP-dependent aspartate aminotransferase-like (Major domain)"/>
    <property type="match status" value="2"/>
</dbReference>
<evidence type="ECO:0000259" key="2">
    <source>
        <dbReference type="Pfam" id="PF00266"/>
    </source>
</evidence>
<dbReference type="AlphaFoldDB" id="A0A8B6BKP6"/>
<sequence>MSSFGKDIRQKEFTFEEDVCFINHGAHGAVPKRVQEARKIILDEIDSHPEKWYRHTRKKKWIAARNAIANFVNANPEDLVFIENVTTGVNTILRSIRFRPDDIILYTNQSYPGVQKACQATARFSDHIICFSGLKMPVEKLVMLCNEHGILCMIDGAHAAGQVHLDIESLNADFYTGNLYKWLYTPRGCAILHVKRIHHDLIFPVVTSIGYQMSLTDSFINQGTRDDSAYSVVPESIHFHRKIGGFEKLHEYAECILSKVVPMLTSSWKTDVLVMPEDMKAPCISVVRLPELPGYTLPEDEHILRRLFHQRCKEYNVVSSFVVIDSVFYCRLCVNVYNTLEDYCRLDKAILDLVNTSSKNIKSQL</sequence>
<dbReference type="InterPro" id="IPR015422">
    <property type="entry name" value="PyrdxlP-dep_Trfase_small"/>
</dbReference>
<feature type="domain" description="Aminotransferase class V" evidence="2">
    <location>
        <begin position="132"/>
        <end position="286"/>
    </location>
</feature>
<protein>
    <recommendedName>
        <fullName evidence="2">Aminotransferase class V domain-containing protein</fullName>
    </recommendedName>
</protein>
<evidence type="ECO:0000313" key="3">
    <source>
        <dbReference type="EMBL" id="VDH92281.1"/>
    </source>
</evidence>
<keyword evidence="1" id="KW-0663">Pyridoxal phosphate</keyword>
<dbReference type="PANTHER" id="PTHR43092:SF4">
    <property type="entry name" value="AMINOTRANSFERASE CLASS V DOMAIN-CONTAINING PROTEIN"/>
    <property type="match status" value="1"/>
</dbReference>
<evidence type="ECO:0000313" key="4">
    <source>
        <dbReference type="Proteomes" id="UP000596742"/>
    </source>
</evidence>
<dbReference type="SUPFAM" id="SSF53383">
    <property type="entry name" value="PLP-dependent transferases"/>
    <property type="match status" value="1"/>
</dbReference>
<dbReference type="PANTHER" id="PTHR43092">
    <property type="entry name" value="L-CYSTEINE DESULFHYDRASE"/>
    <property type="match status" value="1"/>
</dbReference>
<dbReference type="InterPro" id="IPR015424">
    <property type="entry name" value="PyrdxlP-dep_Trfase"/>
</dbReference>